<dbReference type="Proteomes" id="UP000309676">
    <property type="component" value="Unassembled WGS sequence"/>
</dbReference>
<dbReference type="OrthoDB" id="1489951at2"/>
<dbReference type="CDD" id="cd03416">
    <property type="entry name" value="CbiX_SirB_N"/>
    <property type="match status" value="1"/>
</dbReference>
<sequence length="264" mass="29867">MIGVLVISHGSRNPDWVRLVDEAIESLRARVSYPVYASYLELVEGRLIQDGIDALEALGVRDLIVLPLFVSSGSTHIEEISWALGAKATCRFETDLTPFRVSARVSLCAPIDADEDVIEILYEKMLPLSRHPSDELVLVVGHGSVLKGFHRVWRDCLERAASLLRVRGGFAAADAVMLLPDQVEWKLRWWRRHRPELTPIVAPMFVSEGYFTDKVIPSRFRGYDVRYNGRSLLPHPLLSRWMARRVEAKAKELETDGQASETHL</sequence>
<dbReference type="EMBL" id="VCIW01000007">
    <property type="protein sequence ID" value="TLS51791.1"/>
    <property type="molecule type" value="Genomic_DNA"/>
</dbReference>
<dbReference type="InterPro" id="IPR002762">
    <property type="entry name" value="CbiX-like"/>
</dbReference>
<reference evidence="3 4" key="1">
    <citation type="submission" date="2019-05" db="EMBL/GenBank/DDBJ databases">
        <authorList>
            <person name="Narsing Rao M.P."/>
            <person name="Li W.J."/>
        </authorList>
    </citation>
    <scope>NUCLEOTIDE SEQUENCE [LARGE SCALE GENOMIC DNA]</scope>
    <source>
        <strain evidence="3 4">SYSU_K30003</strain>
    </source>
</reference>
<dbReference type="GO" id="GO:0046872">
    <property type="term" value="F:metal ion binding"/>
    <property type="evidence" value="ECO:0007669"/>
    <property type="project" value="UniProtKB-KW"/>
</dbReference>
<keyword evidence="4" id="KW-1185">Reference proteome</keyword>
<dbReference type="PANTHER" id="PTHR33542">
    <property type="entry name" value="SIROHYDROCHLORIN FERROCHELATASE, CHLOROPLASTIC"/>
    <property type="match status" value="1"/>
</dbReference>
<evidence type="ECO:0000313" key="3">
    <source>
        <dbReference type="EMBL" id="TLS51791.1"/>
    </source>
</evidence>
<protein>
    <submittedName>
        <fullName evidence="3">Cobalamin biosynthesis protein CbiX</fullName>
    </submittedName>
</protein>
<evidence type="ECO:0000256" key="1">
    <source>
        <dbReference type="ARBA" id="ARBA00022723"/>
    </source>
</evidence>
<organism evidence="3 4">
    <name type="scientific">Paenibacillus antri</name>
    <dbReference type="NCBI Taxonomy" id="2582848"/>
    <lineage>
        <taxon>Bacteria</taxon>
        <taxon>Bacillati</taxon>
        <taxon>Bacillota</taxon>
        <taxon>Bacilli</taxon>
        <taxon>Bacillales</taxon>
        <taxon>Paenibacillaceae</taxon>
        <taxon>Paenibacillus</taxon>
    </lineage>
</organism>
<dbReference type="InterPro" id="IPR050963">
    <property type="entry name" value="Sirohydro_Cobaltochel/CbiX"/>
</dbReference>
<comment type="caution">
    <text evidence="3">The sequence shown here is derived from an EMBL/GenBank/DDBJ whole genome shotgun (WGS) entry which is preliminary data.</text>
</comment>
<dbReference type="RefSeq" id="WP_138194498.1">
    <property type="nucleotide sequence ID" value="NZ_VCIW01000007.1"/>
</dbReference>
<keyword evidence="2" id="KW-0456">Lyase</keyword>
<dbReference type="GO" id="GO:0016829">
    <property type="term" value="F:lyase activity"/>
    <property type="evidence" value="ECO:0007669"/>
    <property type="project" value="UniProtKB-KW"/>
</dbReference>
<evidence type="ECO:0000256" key="2">
    <source>
        <dbReference type="ARBA" id="ARBA00023239"/>
    </source>
</evidence>
<dbReference type="Pfam" id="PF01903">
    <property type="entry name" value="CbiX"/>
    <property type="match status" value="1"/>
</dbReference>
<accession>A0A5R9G7U7</accession>
<dbReference type="Gene3D" id="3.40.50.1400">
    <property type="match status" value="2"/>
</dbReference>
<dbReference type="AlphaFoldDB" id="A0A5R9G7U7"/>
<name>A0A5R9G7U7_9BACL</name>
<dbReference type="SUPFAM" id="SSF53800">
    <property type="entry name" value="Chelatase"/>
    <property type="match status" value="1"/>
</dbReference>
<proteinExistence type="predicted"/>
<keyword evidence="1" id="KW-0479">Metal-binding</keyword>
<dbReference type="PANTHER" id="PTHR33542:SF3">
    <property type="entry name" value="SIROHYDROCHLORIN FERROCHELATASE, CHLOROPLASTIC"/>
    <property type="match status" value="1"/>
</dbReference>
<evidence type="ECO:0000313" key="4">
    <source>
        <dbReference type="Proteomes" id="UP000309676"/>
    </source>
</evidence>
<gene>
    <name evidence="3" type="ORF">FE782_12825</name>
</gene>